<dbReference type="InterPro" id="IPR005150">
    <property type="entry name" value="Cellulose_synth"/>
</dbReference>
<evidence type="ECO:0000256" key="6">
    <source>
        <dbReference type="ARBA" id="ARBA00023136"/>
    </source>
</evidence>
<dbReference type="GO" id="GO:0016020">
    <property type="term" value="C:membrane"/>
    <property type="evidence" value="ECO:0007669"/>
    <property type="project" value="InterPro"/>
</dbReference>
<keyword evidence="3" id="KW-0808">Transferase</keyword>
<feature type="transmembrane region" description="Helical" evidence="8">
    <location>
        <begin position="135"/>
        <end position="159"/>
    </location>
</feature>
<evidence type="ECO:0000313" key="10">
    <source>
        <dbReference type="Proteomes" id="UP001280121"/>
    </source>
</evidence>
<dbReference type="GO" id="GO:0012505">
    <property type="term" value="C:endomembrane system"/>
    <property type="evidence" value="ECO:0007669"/>
    <property type="project" value="UniProtKB-SubCell"/>
</dbReference>
<dbReference type="EMBL" id="JANJYI010000003">
    <property type="protein sequence ID" value="KAK2657952.1"/>
    <property type="molecule type" value="Genomic_DNA"/>
</dbReference>
<evidence type="ECO:0000256" key="4">
    <source>
        <dbReference type="ARBA" id="ARBA00022692"/>
    </source>
</evidence>
<feature type="transmembrane region" description="Helical" evidence="8">
    <location>
        <begin position="69"/>
        <end position="90"/>
    </location>
</feature>
<proteinExistence type="predicted"/>
<organism evidence="9 10">
    <name type="scientific">Dipteronia dyeriana</name>
    <dbReference type="NCBI Taxonomy" id="168575"/>
    <lineage>
        <taxon>Eukaryota</taxon>
        <taxon>Viridiplantae</taxon>
        <taxon>Streptophyta</taxon>
        <taxon>Embryophyta</taxon>
        <taxon>Tracheophyta</taxon>
        <taxon>Spermatophyta</taxon>
        <taxon>Magnoliopsida</taxon>
        <taxon>eudicotyledons</taxon>
        <taxon>Gunneridae</taxon>
        <taxon>Pentapetalae</taxon>
        <taxon>rosids</taxon>
        <taxon>malvids</taxon>
        <taxon>Sapindales</taxon>
        <taxon>Sapindaceae</taxon>
        <taxon>Hippocastanoideae</taxon>
        <taxon>Acereae</taxon>
        <taxon>Dipteronia</taxon>
    </lineage>
</organism>
<comment type="caution">
    <text evidence="9">The sequence shown here is derived from an EMBL/GenBank/DDBJ whole genome shotgun (WGS) entry which is preliminary data.</text>
</comment>
<evidence type="ECO:0000256" key="1">
    <source>
        <dbReference type="ARBA" id="ARBA00004308"/>
    </source>
</evidence>
<evidence type="ECO:0000256" key="2">
    <source>
        <dbReference type="ARBA" id="ARBA00022676"/>
    </source>
</evidence>
<protein>
    <submittedName>
        <fullName evidence="9">Uncharacterized protein</fullName>
    </submittedName>
</protein>
<reference evidence="9" key="1">
    <citation type="journal article" date="2023" name="Plant J.">
        <title>Genome sequences and population genomics provide insights into the demographic history, inbreeding, and mutation load of two 'living fossil' tree species of Dipteronia.</title>
        <authorList>
            <person name="Feng Y."/>
            <person name="Comes H.P."/>
            <person name="Chen J."/>
            <person name="Zhu S."/>
            <person name="Lu R."/>
            <person name="Zhang X."/>
            <person name="Li P."/>
            <person name="Qiu J."/>
            <person name="Olsen K.M."/>
            <person name="Qiu Y."/>
        </authorList>
    </citation>
    <scope>NUCLEOTIDE SEQUENCE</scope>
    <source>
        <strain evidence="9">KIB01</strain>
    </source>
</reference>
<dbReference type="Proteomes" id="UP001280121">
    <property type="component" value="Unassembled WGS sequence"/>
</dbReference>
<dbReference type="Pfam" id="PF03552">
    <property type="entry name" value="Cellulose_synt"/>
    <property type="match status" value="1"/>
</dbReference>
<evidence type="ECO:0000256" key="3">
    <source>
        <dbReference type="ARBA" id="ARBA00022679"/>
    </source>
</evidence>
<dbReference type="GO" id="GO:0030244">
    <property type="term" value="P:cellulose biosynthetic process"/>
    <property type="evidence" value="ECO:0007669"/>
    <property type="project" value="InterPro"/>
</dbReference>
<keyword evidence="2" id="KW-0328">Glycosyltransferase</keyword>
<keyword evidence="4 8" id="KW-0812">Transmembrane</keyword>
<keyword evidence="10" id="KW-1185">Reference proteome</keyword>
<evidence type="ECO:0000313" key="9">
    <source>
        <dbReference type="EMBL" id="KAK2657952.1"/>
    </source>
</evidence>
<keyword evidence="6 8" id="KW-0472">Membrane</keyword>
<sequence length="188" mass="21510">MHNRGWKSVYHVTRRDAFRGTPINLTDRFHQVLHWATGSVEILFSHNNALLASPRMKLLQRIAYLNIEIYPFTSIFLIVYCFLPALCLLSDQFIVQSFSITSLIYLLVITLTTCLLTIIEIKWSGIDMEQWWRNVQFWLIGGTSSHLAAFLLGLLKLIAGIDISFKLTSKPTSDDAAVSKFANLYIIK</sequence>
<gene>
    <name evidence="9" type="ORF">Ddye_011004</name>
</gene>
<dbReference type="AlphaFoldDB" id="A0AAD9XER2"/>
<dbReference type="PANTHER" id="PTHR13301">
    <property type="entry name" value="X-BOX TRANSCRIPTION FACTOR-RELATED"/>
    <property type="match status" value="1"/>
</dbReference>
<accession>A0AAD9XER2</accession>
<feature type="transmembrane region" description="Helical" evidence="8">
    <location>
        <begin position="102"/>
        <end position="123"/>
    </location>
</feature>
<evidence type="ECO:0000256" key="7">
    <source>
        <dbReference type="ARBA" id="ARBA00023316"/>
    </source>
</evidence>
<name>A0AAD9XER2_9ROSI</name>
<dbReference type="GO" id="GO:0071555">
    <property type="term" value="P:cell wall organization"/>
    <property type="evidence" value="ECO:0007669"/>
    <property type="project" value="UniProtKB-KW"/>
</dbReference>
<comment type="subcellular location">
    <subcellularLocation>
        <location evidence="1">Endomembrane system</location>
    </subcellularLocation>
</comment>
<keyword evidence="5 8" id="KW-1133">Transmembrane helix</keyword>
<keyword evidence="7" id="KW-0961">Cell wall biogenesis/degradation</keyword>
<evidence type="ECO:0000256" key="5">
    <source>
        <dbReference type="ARBA" id="ARBA00022989"/>
    </source>
</evidence>
<evidence type="ECO:0000256" key="8">
    <source>
        <dbReference type="SAM" id="Phobius"/>
    </source>
</evidence>
<dbReference type="GO" id="GO:0016760">
    <property type="term" value="F:cellulose synthase (UDP-forming) activity"/>
    <property type="evidence" value="ECO:0007669"/>
    <property type="project" value="InterPro"/>
</dbReference>